<proteinExistence type="predicted"/>
<evidence type="ECO:0000313" key="1">
    <source>
        <dbReference type="EMBL" id="KAI5610538.1"/>
    </source>
</evidence>
<gene>
    <name evidence="1" type="ORF">C0J50_12060</name>
</gene>
<reference evidence="1" key="1">
    <citation type="submission" date="2018-07" db="EMBL/GenBank/DDBJ databases">
        <title>Comparative genomics of catfishes provides insights into carnivory and benthic adaptation.</title>
        <authorList>
            <person name="Zhang Y."/>
            <person name="Wang D."/>
            <person name="Peng Z."/>
            <person name="Zheng S."/>
            <person name="Shao F."/>
            <person name="Tao W."/>
        </authorList>
    </citation>
    <scope>NUCLEOTIDE SEQUENCE</scope>
    <source>
        <strain evidence="1">Chongqing</strain>
    </source>
</reference>
<dbReference type="PANTHER" id="PTHR46654">
    <property type="entry name" value="E3 UBIQUITIN-PROTEIN LIGASE HECTD3"/>
    <property type="match status" value="1"/>
</dbReference>
<dbReference type="GO" id="GO:0004842">
    <property type="term" value="F:ubiquitin-protein transferase activity"/>
    <property type="evidence" value="ECO:0007669"/>
    <property type="project" value="InterPro"/>
</dbReference>
<dbReference type="InterPro" id="IPR042469">
    <property type="entry name" value="HECTD3"/>
</dbReference>
<dbReference type="AlphaFoldDB" id="A0AAD5A5V5"/>
<dbReference type="GO" id="GO:0043161">
    <property type="term" value="P:proteasome-mediated ubiquitin-dependent protein catabolic process"/>
    <property type="evidence" value="ECO:0007669"/>
    <property type="project" value="TreeGrafter"/>
</dbReference>
<dbReference type="EMBL" id="MU574053">
    <property type="protein sequence ID" value="KAI5610538.1"/>
    <property type="molecule type" value="Genomic_DNA"/>
</dbReference>
<dbReference type="InterPro" id="IPR008979">
    <property type="entry name" value="Galactose-bd-like_sf"/>
</dbReference>
<dbReference type="Gene3D" id="2.60.120.260">
    <property type="entry name" value="Galactose-binding domain-like"/>
    <property type="match status" value="1"/>
</dbReference>
<evidence type="ECO:0000313" key="2">
    <source>
        <dbReference type="Proteomes" id="UP001205998"/>
    </source>
</evidence>
<organism evidence="1 2">
    <name type="scientific">Silurus asotus</name>
    <name type="common">Amur catfish</name>
    <name type="synonym">Parasilurus asotus</name>
    <dbReference type="NCBI Taxonomy" id="30991"/>
    <lineage>
        <taxon>Eukaryota</taxon>
        <taxon>Metazoa</taxon>
        <taxon>Chordata</taxon>
        <taxon>Craniata</taxon>
        <taxon>Vertebrata</taxon>
        <taxon>Euteleostomi</taxon>
        <taxon>Actinopterygii</taxon>
        <taxon>Neopterygii</taxon>
        <taxon>Teleostei</taxon>
        <taxon>Ostariophysi</taxon>
        <taxon>Siluriformes</taxon>
        <taxon>Siluridae</taxon>
        <taxon>Silurus</taxon>
    </lineage>
</organism>
<dbReference type="SUPFAM" id="SSF49785">
    <property type="entry name" value="Galactose-binding domain-like"/>
    <property type="match status" value="1"/>
</dbReference>
<dbReference type="Proteomes" id="UP001205998">
    <property type="component" value="Unassembled WGS sequence"/>
</dbReference>
<name>A0AAD5A5V5_SILAS</name>
<sequence length="135" mass="15310">MPKRVTVYGGEGDNLKKYSDIAIEDNLIGEVCVLEDMSTHLPIIEIRIEECRDGGIDVRIRGLKIKSSCERDLGLNADVFKSPNLVRFPRLEGTPPDVLYRRTLLILRFITVLDSLLPHLVPAWDYSLGTFNQIK</sequence>
<dbReference type="PANTHER" id="PTHR46654:SF1">
    <property type="entry name" value="E3 UBIQUITIN-PROTEIN LIGASE HECTD3"/>
    <property type="match status" value="1"/>
</dbReference>
<keyword evidence="2" id="KW-1185">Reference proteome</keyword>
<accession>A0AAD5A5V5</accession>
<comment type="caution">
    <text evidence="1">The sequence shown here is derived from an EMBL/GenBank/DDBJ whole genome shotgun (WGS) entry which is preliminary data.</text>
</comment>
<feature type="non-terminal residue" evidence="1">
    <location>
        <position position="135"/>
    </location>
</feature>
<protein>
    <submittedName>
        <fullName evidence="1">E3 ubiquitin-protein ligase HECTD3 isoform X1</fullName>
    </submittedName>
</protein>